<comment type="similarity">
    <text evidence="3 10">Belongs to the glycosyl hydrolase 13 family.</text>
</comment>
<evidence type="ECO:0000313" key="15">
    <source>
        <dbReference type="Proteomes" id="UP000017836"/>
    </source>
</evidence>
<feature type="chain" id="PRO_5010605135" description="Alpha-amylase" evidence="10">
    <location>
        <begin position="22"/>
        <end position="422"/>
    </location>
</feature>
<dbReference type="CDD" id="cd11314">
    <property type="entry name" value="AmyAc_arch_bac_plant_AmyA"/>
    <property type="match status" value="1"/>
</dbReference>
<keyword evidence="10" id="KW-0732">Signal</keyword>
<comment type="catalytic activity">
    <reaction evidence="1 10">
        <text>Endohydrolysis of (1-&gt;4)-alpha-D-glucosidic linkages in polysaccharides containing three or more (1-&gt;4)-alpha-linked D-glucose units.</text>
        <dbReference type="EC" id="3.2.1.1"/>
    </reaction>
</comment>
<feature type="domain" description="Alpha-amylase C-terminal beta-sheet" evidence="13">
    <location>
        <begin position="360"/>
        <end position="420"/>
    </location>
</feature>
<keyword evidence="5" id="KW-0479">Metal-binding</keyword>
<keyword evidence="15" id="KW-1185">Reference proteome</keyword>
<dbReference type="Gene3D" id="2.60.40.1180">
    <property type="entry name" value="Golgi alpha-mannosidase II"/>
    <property type="match status" value="1"/>
</dbReference>
<feature type="domain" description="Glycosyl hydrolase family 13 catalytic" evidence="12">
    <location>
        <begin position="22"/>
        <end position="359"/>
    </location>
</feature>
<dbReference type="InterPro" id="IPR013775">
    <property type="entry name" value="A-amylase_pln"/>
</dbReference>
<dbReference type="InterPro" id="IPR006047">
    <property type="entry name" value="GH13_cat_dom"/>
</dbReference>
<dbReference type="SMART" id="SM00642">
    <property type="entry name" value="Aamy"/>
    <property type="match status" value="1"/>
</dbReference>
<dbReference type="KEGG" id="atr:18422276"/>
<dbReference type="InterPro" id="IPR013780">
    <property type="entry name" value="Glyco_hydro_b"/>
</dbReference>
<dbReference type="STRING" id="13333.W1NF33"/>
<dbReference type="Gramene" id="ERM94081">
    <property type="protein sequence ID" value="ERM94081"/>
    <property type="gene ID" value="AMTR_s00010p00102390"/>
</dbReference>
<dbReference type="SMART" id="SM00810">
    <property type="entry name" value="Alpha-amyl_C2"/>
    <property type="match status" value="1"/>
</dbReference>
<sequence length="422" mass="47852">MSPLLFILLHLALALSNAAHAQLLFQGFNWQSWNNTEGWYRHLKGLVPQLVESSVTHVWLPPPSQSAAREGYMPGRLYDLNASTYGTEADLRDLIKTLNANGIKAVADIVINHRTAETKDSRGIWAVFEGGTPDDRLDWGPWAICKDDKEYSDGTGNLDTGVDFQPAPDMDHLNPRIQNELSEWLNWLKSSIGFEGWRLDFSRGYSGKLAGMYFDRSKPDFAVGEIWSGLVYGNDSKPQYNQDKHRQELVDWVHETGDLGMAFDFTTKLLMNEALKDELWRLKDGNGKPIGLIGLLPEKAVTFVDNHDTYSQNLAPTPRDKVMLAYAYIFTHPGIPSFFYDHYFEWGKKTEIVQMSAIRKRNRIGPKSAVRILAADSDLYVAAIDEKIYMKIGSRYEVGDLVPSDFEVVMSGNDYAIWEKKK</sequence>
<evidence type="ECO:0000256" key="8">
    <source>
        <dbReference type="ARBA" id="ARBA00023295"/>
    </source>
</evidence>
<evidence type="ECO:0000259" key="12">
    <source>
        <dbReference type="SMART" id="SM00642"/>
    </source>
</evidence>
<proteinExistence type="inferred from homology"/>
<dbReference type="HOGENOM" id="CLU_030069_1_0_1"/>
<dbReference type="OrthoDB" id="550577at2759"/>
<keyword evidence="7" id="KW-0119">Carbohydrate metabolism</keyword>
<dbReference type="PIRSF" id="PIRSF001028">
    <property type="entry name" value="Alph-amls_plant"/>
    <property type="match status" value="1"/>
</dbReference>
<dbReference type="GO" id="GO:0009739">
    <property type="term" value="P:response to gibberellin"/>
    <property type="evidence" value="ECO:0007669"/>
    <property type="project" value="EnsemblPlants"/>
</dbReference>
<dbReference type="InterPro" id="IPR017853">
    <property type="entry name" value="GH"/>
</dbReference>
<dbReference type="GO" id="GO:0005509">
    <property type="term" value="F:calcium ion binding"/>
    <property type="evidence" value="ECO:0007669"/>
    <property type="project" value="UniProtKB-UniRule"/>
</dbReference>
<dbReference type="Proteomes" id="UP000017836">
    <property type="component" value="Unassembled WGS sequence"/>
</dbReference>
<feature type="active site" description="Proton donor" evidence="11">
    <location>
        <position position="225"/>
    </location>
</feature>
<dbReference type="Pfam" id="PF00128">
    <property type="entry name" value="Alpha-amylase"/>
    <property type="match status" value="1"/>
</dbReference>
<evidence type="ECO:0000256" key="2">
    <source>
        <dbReference type="ARBA" id="ARBA00001913"/>
    </source>
</evidence>
<dbReference type="SUPFAM" id="SSF51445">
    <property type="entry name" value="(Trans)glycosidases"/>
    <property type="match status" value="1"/>
</dbReference>
<reference evidence="15" key="1">
    <citation type="journal article" date="2013" name="Science">
        <title>The Amborella genome and the evolution of flowering plants.</title>
        <authorList>
            <consortium name="Amborella Genome Project"/>
        </authorList>
    </citation>
    <scope>NUCLEOTIDE SEQUENCE [LARGE SCALE GENOMIC DNA]</scope>
</reference>
<evidence type="ECO:0000256" key="3">
    <source>
        <dbReference type="ARBA" id="ARBA00008061"/>
    </source>
</evidence>
<evidence type="ECO:0000256" key="9">
    <source>
        <dbReference type="ARBA" id="ARBA00030238"/>
    </source>
</evidence>
<dbReference type="GO" id="GO:0048046">
    <property type="term" value="C:apoplast"/>
    <property type="evidence" value="ECO:0007669"/>
    <property type="project" value="EnsemblPlants"/>
</dbReference>
<keyword evidence="8" id="KW-0326">Glycosidase</keyword>
<dbReference type="InterPro" id="IPR012850">
    <property type="entry name" value="A-amylase_bs_C"/>
</dbReference>
<evidence type="ECO:0000313" key="14">
    <source>
        <dbReference type="EMBL" id="ERM94081.1"/>
    </source>
</evidence>
<dbReference type="PANTHER" id="PTHR43447">
    <property type="entry name" value="ALPHA-AMYLASE"/>
    <property type="match status" value="1"/>
</dbReference>
<dbReference type="AlphaFoldDB" id="W1NF33"/>
<evidence type="ECO:0000256" key="6">
    <source>
        <dbReference type="ARBA" id="ARBA00022801"/>
    </source>
</evidence>
<name>W1NF33_AMBTC</name>
<dbReference type="GO" id="GO:0005987">
    <property type="term" value="P:sucrose catabolic process"/>
    <property type="evidence" value="ECO:0000318"/>
    <property type="project" value="GO_Central"/>
</dbReference>
<dbReference type="SMR" id="W1NF33"/>
<dbReference type="GO" id="GO:0009737">
    <property type="term" value="P:response to abscisic acid"/>
    <property type="evidence" value="ECO:0007669"/>
    <property type="project" value="EnsemblPlants"/>
</dbReference>
<evidence type="ECO:0000259" key="13">
    <source>
        <dbReference type="SMART" id="SM00810"/>
    </source>
</evidence>
<dbReference type="EMBL" id="KI397513">
    <property type="protein sequence ID" value="ERM94081.1"/>
    <property type="molecule type" value="Genomic_DNA"/>
</dbReference>
<feature type="signal peptide" evidence="10">
    <location>
        <begin position="1"/>
        <end position="21"/>
    </location>
</feature>
<dbReference type="EC" id="3.2.1.1" evidence="4 10"/>
<keyword evidence="6" id="KW-0378">Hydrolase</keyword>
<evidence type="ECO:0000256" key="5">
    <source>
        <dbReference type="ARBA" id="ARBA00022723"/>
    </source>
</evidence>
<dbReference type="Pfam" id="PF07821">
    <property type="entry name" value="Alpha-amyl_C2"/>
    <property type="match status" value="1"/>
</dbReference>
<dbReference type="GO" id="GO:0004556">
    <property type="term" value="F:alpha-amylase activity"/>
    <property type="evidence" value="ECO:0000318"/>
    <property type="project" value="GO_Central"/>
</dbReference>
<evidence type="ECO:0000256" key="10">
    <source>
        <dbReference type="PIRNR" id="PIRNR001028"/>
    </source>
</evidence>
<evidence type="ECO:0000256" key="7">
    <source>
        <dbReference type="ARBA" id="ARBA00023277"/>
    </source>
</evidence>
<comment type="cofactor">
    <cofactor evidence="2 10">
        <name>Ca(2+)</name>
        <dbReference type="ChEBI" id="CHEBI:29108"/>
    </cofactor>
</comment>
<protein>
    <recommendedName>
        <fullName evidence="4 10">Alpha-amylase</fullName>
        <ecNumber evidence="4 10">3.2.1.1</ecNumber>
    </recommendedName>
    <alternativeName>
        <fullName evidence="9 10">1,4-alpha-D-glucan glucanohydrolase</fullName>
    </alternativeName>
</protein>
<gene>
    <name evidence="14" type="ORF">AMTR_s00010p00102390</name>
</gene>
<dbReference type="Gene3D" id="3.20.20.80">
    <property type="entry name" value="Glycosidases"/>
    <property type="match status" value="1"/>
</dbReference>
<feature type="active site" description="Nucleophile" evidence="11">
    <location>
        <position position="200"/>
    </location>
</feature>
<evidence type="ECO:0000256" key="4">
    <source>
        <dbReference type="ARBA" id="ARBA00012595"/>
    </source>
</evidence>
<evidence type="ECO:0000256" key="11">
    <source>
        <dbReference type="PIRSR" id="PIRSR001028-1"/>
    </source>
</evidence>
<evidence type="ECO:0000256" key="1">
    <source>
        <dbReference type="ARBA" id="ARBA00000548"/>
    </source>
</evidence>
<organism evidence="14 15">
    <name type="scientific">Amborella trichopoda</name>
    <dbReference type="NCBI Taxonomy" id="13333"/>
    <lineage>
        <taxon>Eukaryota</taxon>
        <taxon>Viridiplantae</taxon>
        <taxon>Streptophyta</taxon>
        <taxon>Embryophyta</taxon>
        <taxon>Tracheophyta</taxon>
        <taxon>Spermatophyta</taxon>
        <taxon>Magnoliopsida</taxon>
        <taxon>Amborellales</taxon>
        <taxon>Amborellaceae</taxon>
        <taxon>Amborella</taxon>
    </lineage>
</organism>
<dbReference type="OMA" id="CVVIMSN"/>
<accession>W1NF33</accession>
<dbReference type="SUPFAM" id="SSF51011">
    <property type="entry name" value="Glycosyl hydrolase domain"/>
    <property type="match status" value="1"/>
</dbReference>
<dbReference type="eggNOG" id="KOG0471">
    <property type="taxonomic scope" value="Eukaryota"/>
</dbReference>